<organism evidence="4 5">
    <name type="scientific">Coemansia biformis</name>
    <dbReference type="NCBI Taxonomy" id="1286918"/>
    <lineage>
        <taxon>Eukaryota</taxon>
        <taxon>Fungi</taxon>
        <taxon>Fungi incertae sedis</taxon>
        <taxon>Zoopagomycota</taxon>
        <taxon>Kickxellomycotina</taxon>
        <taxon>Kickxellomycetes</taxon>
        <taxon>Kickxellales</taxon>
        <taxon>Kickxellaceae</taxon>
        <taxon>Coemansia</taxon>
    </lineage>
</organism>
<name>A0A9W8CW95_9FUNG</name>
<dbReference type="InterPro" id="IPR029069">
    <property type="entry name" value="HotDog_dom_sf"/>
</dbReference>
<dbReference type="GO" id="GO:0004312">
    <property type="term" value="F:fatty acid synthase activity"/>
    <property type="evidence" value="ECO:0007669"/>
    <property type="project" value="InterPro"/>
</dbReference>
<feature type="non-terminal residue" evidence="4">
    <location>
        <position position="768"/>
    </location>
</feature>
<dbReference type="InterPro" id="IPR003965">
    <property type="entry name" value="Fatty_acid_synthase"/>
</dbReference>
<dbReference type="PRINTS" id="PR01483">
    <property type="entry name" value="FASYNTHASE"/>
</dbReference>
<dbReference type="InterPro" id="IPR013565">
    <property type="entry name" value="Fas1/AflB-like_central"/>
</dbReference>
<sequence length="768" mass="84010">AIPKLQAAGLRFVAFRAGTVGQIRRVVDIAKQHPLVSVVLQWTGGRNGGRHSFEEFHIPILQTYSLIRAQPNVVLVAGSGFGDAESALPYLSGSWGELFERTCMPFDGIMLGSRVVCALESPAALEVKSLIAETRGIDGYDLPALFTDNAGGVVSVLDVDGVPVHVVANRAALLCKELSDTVFSQPRDKQLALLQSRSSEIAARLTADYMRPWFATRDGEPVELQDMTYAQILNRLVELMYVASERRWIHPSYRNFVSRFGERTGMRLIAASVEFVPQVPPAHYDPVLDEIDTVMRMLPTAHTQLIASEDIQFFLNMCQRPGQKPVPFVPVLDEHFADYLMLDTCWQIEDLRSVAGDDPHQRVLIRQGPVSVRHTTIPNEPLADILNGVHRGLVNGLLAEQYGGSMDRVPVAAYVGRDPADCKKLPGPAADASGFSTERTYRLSHDASLLPSDGEAWASMLCGAHKCWLHALLTAQVIVRGTQHVSNYLPQVLRPRAGRSFSVSVDESSNAPTAVTVYAENGTKELDISISDASRVALRIHHDNGLIQRSVCLEFTYNPRTPLAPIHEDVAASDENVRQFFADIWLLASDDAPAVEGLDDGEMAFVSRGIAVTSDKVAEYCRSVGIDLPAYPPNTDQATSVPMDYLSVLALPNVFRTLTAPGVYSNLLHMVQTRNVTELVSGVEPLMIGDAVDVVTRVVEVSGQDSGKTVVIRATIHRGTDQLATVHTTFVFLGASVDPLHAFRFTTEPNMVVSFKTANDIAVLESKE</sequence>
<dbReference type="Gene3D" id="3.30.1120.100">
    <property type="match status" value="1"/>
</dbReference>
<dbReference type="PANTHER" id="PTHR10982">
    <property type="entry name" value="MALONYL COA-ACYL CARRIER PROTEIN TRANSACYLASE"/>
    <property type="match status" value="1"/>
</dbReference>
<evidence type="ECO:0000313" key="5">
    <source>
        <dbReference type="Proteomes" id="UP001143981"/>
    </source>
</evidence>
<dbReference type="InterPro" id="IPR040883">
    <property type="entry name" value="FAS_meander"/>
</dbReference>
<dbReference type="Pfam" id="PF08354">
    <property type="entry name" value="Fas1-AflB-like_hel"/>
    <property type="match status" value="1"/>
</dbReference>
<dbReference type="Gene3D" id="3.10.129.10">
    <property type="entry name" value="Hotdog Thioesterase"/>
    <property type="match status" value="1"/>
</dbReference>
<dbReference type="InterPro" id="IPR050830">
    <property type="entry name" value="Fungal_FAS"/>
</dbReference>
<protein>
    <submittedName>
        <fullName evidence="4">Uncharacterized protein</fullName>
    </submittedName>
</protein>
<dbReference type="Gene3D" id="3.20.20.70">
    <property type="entry name" value="Aldolase class I"/>
    <property type="match status" value="1"/>
</dbReference>
<evidence type="ECO:0000256" key="1">
    <source>
        <dbReference type="ARBA" id="ARBA00022679"/>
    </source>
</evidence>
<dbReference type="GO" id="GO:0006633">
    <property type="term" value="P:fatty acid biosynthetic process"/>
    <property type="evidence" value="ECO:0007669"/>
    <property type="project" value="InterPro"/>
</dbReference>
<feature type="domain" description="Fatty acid synthase beta subunit AflB /Fas1-like central" evidence="2">
    <location>
        <begin position="37"/>
        <end position="386"/>
    </location>
</feature>
<comment type="caution">
    <text evidence="4">The sequence shown here is derived from an EMBL/GenBank/DDBJ whole genome shotgun (WGS) entry which is preliminary data.</text>
</comment>
<dbReference type="PANTHER" id="PTHR10982:SF21">
    <property type="entry name" value="FATTY ACID SYNTHASE SUBUNIT BETA"/>
    <property type="match status" value="1"/>
</dbReference>
<dbReference type="Proteomes" id="UP001143981">
    <property type="component" value="Unassembled WGS sequence"/>
</dbReference>
<gene>
    <name evidence="4" type="ORF">LPJ61_005483</name>
</gene>
<dbReference type="GO" id="GO:0004318">
    <property type="term" value="F:enoyl-[acyl-carrier-protein] reductase (NADH) activity"/>
    <property type="evidence" value="ECO:0007669"/>
    <property type="project" value="InterPro"/>
</dbReference>
<accession>A0A9W8CW95</accession>
<dbReference type="Pfam" id="PF17951">
    <property type="entry name" value="FAS_meander"/>
    <property type="match status" value="1"/>
</dbReference>
<dbReference type="OrthoDB" id="4251012at2759"/>
<evidence type="ECO:0000259" key="3">
    <source>
        <dbReference type="Pfam" id="PF17951"/>
    </source>
</evidence>
<keyword evidence="5" id="KW-1185">Reference proteome</keyword>
<dbReference type="GO" id="GO:0005835">
    <property type="term" value="C:fatty acid synthase complex"/>
    <property type="evidence" value="ECO:0007669"/>
    <property type="project" value="InterPro"/>
</dbReference>
<dbReference type="GO" id="GO:0019171">
    <property type="term" value="F:(3R)-hydroxyacyl-[acyl-carrier-protein] dehydratase activity"/>
    <property type="evidence" value="ECO:0007669"/>
    <property type="project" value="InterPro"/>
</dbReference>
<dbReference type="EMBL" id="JANBOI010001837">
    <property type="protein sequence ID" value="KAJ1726011.1"/>
    <property type="molecule type" value="Genomic_DNA"/>
</dbReference>
<evidence type="ECO:0000259" key="2">
    <source>
        <dbReference type="Pfam" id="PF08354"/>
    </source>
</evidence>
<dbReference type="AlphaFoldDB" id="A0A9W8CW95"/>
<proteinExistence type="predicted"/>
<dbReference type="Gene3D" id="1.20.930.70">
    <property type="match status" value="1"/>
</dbReference>
<feature type="domain" description="Fatty acid synthase meander beta sheet" evidence="3">
    <location>
        <begin position="454"/>
        <end position="586"/>
    </location>
</feature>
<dbReference type="SUPFAM" id="SSF54637">
    <property type="entry name" value="Thioesterase/thiol ester dehydrase-isomerase"/>
    <property type="match status" value="1"/>
</dbReference>
<keyword evidence="1" id="KW-0808">Transferase</keyword>
<evidence type="ECO:0000313" key="4">
    <source>
        <dbReference type="EMBL" id="KAJ1726011.1"/>
    </source>
</evidence>
<dbReference type="InterPro" id="IPR013785">
    <property type="entry name" value="Aldolase_TIM"/>
</dbReference>
<reference evidence="4" key="1">
    <citation type="submission" date="2022-07" db="EMBL/GenBank/DDBJ databases">
        <title>Phylogenomic reconstructions and comparative analyses of Kickxellomycotina fungi.</title>
        <authorList>
            <person name="Reynolds N.K."/>
            <person name="Stajich J.E."/>
            <person name="Barry K."/>
            <person name="Grigoriev I.V."/>
            <person name="Crous P."/>
            <person name="Smith M.E."/>
        </authorList>
    </citation>
    <scope>NUCLEOTIDE SEQUENCE</scope>
    <source>
        <strain evidence="4">BCRC 34381</strain>
    </source>
</reference>
<feature type="non-terminal residue" evidence="4">
    <location>
        <position position="1"/>
    </location>
</feature>